<feature type="transmembrane region" description="Helical" evidence="15">
    <location>
        <begin position="328"/>
        <end position="349"/>
    </location>
</feature>
<evidence type="ECO:0000259" key="16">
    <source>
        <dbReference type="Pfam" id="PF00535"/>
    </source>
</evidence>
<dbReference type="Gene3D" id="3.90.550.10">
    <property type="entry name" value="Spore Coat Polysaccharide Biosynthesis Protein SpsA, Chain A"/>
    <property type="match status" value="1"/>
</dbReference>
<dbReference type="GO" id="GO:0016020">
    <property type="term" value="C:membrane"/>
    <property type="evidence" value="ECO:0007669"/>
    <property type="project" value="UniProtKB-SubCell"/>
</dbReference>
<dbReference type="InterPro" id="IPR035518">
    <property type="entry name" value="DPG_synthase"/>
</dbReference>
<evidence type="ECO:0000313" key="19">
    <source>
        <dbReference type="Proteomes" id="UP000321793"/>
    </source>
</evidence>
<dbReference type="EC" id="2.4.1.117" evidence="5"/>
<keyword evidence="9" id="KW-0256">Endoplasmic reticulum</keyword>
<dbReference type="RefSeq" id="WP_147064041.1">
    <property type="nucleotide sequence ID" value="NZ_BAABDN010000001.1"/>
</dbReference>
<dbReference type="Proteomes" id="UP000321793">
    <property type="component" value="Unassembled WGS sequence"/>
</dbReference>
<feature type="compositionally biased region" description="Polar residues" evidence="14">
    <location>
        <begin position="391"/>
        <end position="414"/>
    </location>
</feature>
<evidence type="ECO:0000256" key="2">
    <source>
        <dbReference type="ARBA" id="ARBA00004389"/>
    </source>
</evidence>
<evidence type="ECO:0000256" key="8">
    <source>
        <dbReference type="ARBA" id="ARBA00022692"/>
    </source>
</evidence>
<protein>
    <recommendedName>
        <fullName evidence="5">dolichyl-phosphate beta-glucosyltransferase</fullName>
        <ecNumber evidence="5">2.4.1.117</ecNumber>
    </recommendedName>
</protein>
<evidence type="ECO:0000256" key="5">
    <source>
        <dbReference type="ARBA" id="ARBA00012583"/>
    </source>
</evidence>
<evidence type="ECO:0000256" key="6">
    <source>
        <dbReference type="ARBA" id="ARBA00022676"/>
    </source>
</evidence>
<feature type="transmembrane region" description="Helical" evidence="15">
    <location>
        <begin position="288"/>
        <end position="307"/>
    </location>
</feature>
<keyword evidence="8 15" id="KW-0812">Transmembrane</keyword>
<dbReference type="PANTHER" id="PTHR10859">
    <property type="entry name" value="GLYCOSYL TRANSFERASE"/>
    <property type="match status" value="1"/>
</dbReference>
<keyword evidence="6" id="KW-0328">Glycosyltransferase</keyword>
<organism evidence="18 19">
    <name type="scientific">Knoellia locipacati</name>
    <dbReference type="NCBI Taxonomy" id="882824"/>
    <lineage>
        <taxon>Bacteria</taxon>
        <taxon>Bacillati</taxon>
        <taxon>Actinomycetota</taxon>
        <taxon>Actinomycetes</taxon>
        <taxon>Micrococcales</taxon>
        <taxon>Intrasporangiaceae</taxon>
        <taxon>Knoellia</taxon>
    </lineage>
</organism>
<keyword evidence="11 15" id="KW-1133">Transmembrane helix</keyword>
<dbReference type="OrthoDB" id="2369748at2"/>
<feature type="transmembrane region" description="Helical" evidence="15">
    <location>
        <begin position="355"/>
        <end position="376"/>
    </location>
</feature>
<name>A0A512T098_9MICO</name>
<evidence type="ECO:0000256" key="7">
    <source>
        <dbReference type="ARBA" id="ARBA00022679"/>
    </source>
</evidence>
<keyword evidence="7" id="KW-0808">Transferase</keyword>
<evidence type="ECO:0000256" key="10">
    <source>
        <dbReference type="ARBA" id="ARBA00022968"/>
    </source>
</evidence>
<feature type="domain" description="Glycosyltransferase 2-like" evidence="16">
    <location>
        <begin position="7"/>
        <end position="173"/>
    </location>
</feature>
<comment type="caution">
    <text evidence="18">The sequence shown here is derived from an EMBL/GenBank/DDBJ whole genome shotgun (WGS) entry which is preliminary data.</text>
</comment>
<dbReference type="FunFam" id="3.90.550.10:FF:000131">
    <property type="entry name" value="Glycosyl transferase"/>
    <property type="match status" value="1"/>
</dbReference>
<comment type="subcellular location">
    <subcellularLocation>
        <location evidence="2">Endoplasmic reticulum membrane</location>
        <topology evidence="2">Single-pass membrane protein</topology>
    </subcellularLocation>
    <subcellularLocation>
        <location evidence="1">Membrane</location>
        <topology evidence="1">Multi-pass membrane protein</topology>
    </subcellularLocation>
</comment>
<accession>A0A512T098</accession>
<dbReference type="CDD" id="cd04188">
    <property type="entry name" value="DPG_synthase"/>
    <property type="match status" value="1"/>
</dbReference>
<keyword evidence="10" id="KW-0735">Signal-anchor</keyword>
<dbReference type="Pfam" id="PF04138">
    <property type="entry name" value="GtrA_DPMS_TM"/>
    <property type="match status" value="1"/>
</dbReference>
<reference evidence="18 19" key="1">
    <citation type="submission" date="2019-07" db="EMBL/GenBank/DDBJ databases">
        <title>Whole genome shotgun sequence of Knoellia locipacati NBRC 109775.</title>
        <authorList>
            <person name="Hosoyama A."/>
            <person name="Uohara A."/>
            <person name="Ohji S."/>
            <person name="Ichikawa N."/>
        </authorList>
    </citation>
    <scope>NUCLEOTIDE SEQUENCE [LARGE SCALE GENOMIC DNA]</scope>
    <source>
        <strain evidence="18 19">NBRC 109775</strain>
    </source>
</reference>
<comment type="similarity">
    <text evidence="4">Belongs to the glycosyltransferase 2 family.</text>
</comment>
<comment type="catalytic activity">
    <reaction evidence="13">
        <text>a di-trans,poly-cis-dolichyl phosphate + UDP-alpha-D-glucose = a di-trans,poly-cis-dolichyl beta-D-glucosyl phosphate + UDP</text>
        <dbReference type="Rhea" id="RHEA:15401"/>
        <dbReference type="Rhea" id="RHEA-COMP:19498"/>
        <dbReference type="Rhea" id="RHEA-COMP:19502"/>
        <dbReference type="ChEBI" id="CHEBI:57525"/>
        <dbReference type="ChEBI" id="CHEBI:57683"/>
        <dbReference type="ChEBI" id="CHEBI:58223"/>
        <dbReference type="ChEBI" id="CHEBI:58885"/>
        <dbReference type="EC" id="2.4.1.117"/>
    </reaction>
    <physiologicalReaction direction="left-to-right" evidence="13">
        <dbReference type="Rhea" id="RHEA:15402"/>
    </physiologicalReaction>
</comment>
<dbReference type="GO" id="GO:0004581">
    <property type="term" value="F:dolichyl-phosphate beta-glucosyltransferase activity"/>
    <property type="evidence" value="ECO:0007669"/>
    <property type="project" value="UniProtKB-EC"/>
</dbReference>
<keyword evidence="12 15" id="KW-0472">Membrane</keyword>
<dbReference type="SUPFAM" id="SSF53448">
    <property type="entry name" value="Nucleotide-diphospho-sugar transferases"/>
    <property type="match status" value="1"/>
</dbReference>
<dbReference type="GO" id="GO:0006487">
    <property type="term" value="P:protein N-linked glycosylation"/>
    <property type="evidence" value="ECO:0007669"/>
    <property type="project" value="TreeGrafter"/>
</dbReference>
<gene>
    <name evidence="18" type="ORF">KLO01_16580</name>
</gene>
<evidence type="ECO:0000256" key="12">
    <source>
        <dbReference type="ARBA" id="ARBA00023136"/>
    </source>
</evidence>
<dbReference type="InterPro" id="IPR007267">
    <property type="entry name" value="GtrA_DPMS_TM"/>
</dbReference>
<dbReference type="EMBL" id="BKBA01000008">
    <property type="protein sequence ID" value="GEQ13611.1"/>
    <property type="molecule type" value="Genomic_DNA"/>
</dbReference>
<proteinExistence type="inferred from homology"/>
<evidence type="ECO:0000256" key="4">
    <source>
        <dbReference type="ARBA" id="ARBA00006739"/>
    </source>
</evidence>
<dbReference type="PANTHER" id="PTHR10859:SF91">
    <property type="entry name" value="DOLICHYL-PHOSPHATE BETA-GLUCOSYLTRANSFERASE"/>
    <property type="match status" value="1"/>
</dbReference>
<evidence type="ECO:0000256" key="13">
    <source>
        <dbReference type="ARBA" id="ARBA00045097"/>
    </source>
</evidence>
<evidence type="ECO:0000256" key="3">
    <source>
        <dbReference type="ARBA" id="ARBA00004922"/>
    </source>
</evidence>
<evidence type="ECO:0000313" key="18">
    <source>
        <dbReference type="EMBL" id="GEQ13611.1"/>
    </source>
</evidence>
<evidence type="ECO:0000256" key="9">
    <source>
        <dbReference type="ARBA" id="ARBA00022824"/>
    </source>
</evidence>
<dbReference type="Pfam" id="PF00535">
    <property type="entry name" value="Glycos_transf_2"/>
    <property type="match status" value="1"/>
</dbReference>
<dbReference type="GO" id="GO:0000271">
    <property type="term" value="P:polysaccharide biosynthetic process"/>
    <property type="evidence" value="ECO:0007669"/>
    <property type="project" value="InterPro"/>
</dbReference>
<keyword evidence="19" id="KW-1185">Reference proteome</keyword>
<dbReference type="InterPro" id="IPR029044">
    <property type="entry name" value="Nucleotide-diphossugar_trans"/>
</dbReference>
<evidence type="ECO:0000256" key="14">
    <source>
        <dbReference type="SAM" id="MobiDB-lite"/>
    </source>
</evidence>
<evidence type="ECO:0000256" key="1">
    <source>
        <dbReference type="ARBA" id="ARBA00004141"/>
    </source>
</evidence>
<dbReference type="AlphaFoldDB" id="A0A512T098"/>
<evidence type="ECO:0000256" key="11">
    <source>
        <dbReference type="ARBA" id="ARBA00022989"/>
    </source>
</evidence>
<feature type="region of interest" description="Disordered" evidence="14">
    <location>
        <begin position="388"/>
        <end position="414"/>
    </location>
</feature>
<sequence>MSAVLEVVVPVHNEERSLATSVRRLHAHLAADFPHPFRITVADNASTDSTWLVAQGLTTELEDVHAVHLAEKGRGRALKQVWLASDAQVLAYMDVDLSTDLAAVAPLVAPLLSGHSDIAIGSRLARGARVVRGPRREVISRGYNLILRGALGARFTDAQCGFKAIRADVARELLPLVEDTTWFFDTELLVLAQRATLRIHEVPVDWYDDPDSRVDIVSTARDDLRGVWRMRRTLAASSAPVTALADRFGRRGPGAHLARQATVFAVVGVVSTVLHLGLFALLRQGMASAALANAVALLVATVANTAWNRRWTFGVRGRVGAARQQLQALVVFAMTLALTTAGLGLLHVVTTASPTWVETAAVGVMTAVSTAAKFVLMRTWIFAPGRDPQPATRQLGTEQPATEQPATTLASAPR</sequence>
<evidence type="ECO:0000256" key="15">
    <source>
        <dbReference type="SAM" id="Phobius"/>
    </source>
</evidence>
<comment type="pathway">
    <text evidence="3">Protein modification; protein glycosylation.</text>
</comment>
<dbReference type="InterPro" id="IPR001173">
    <property type="entry name" value="Glyco_trans_2-like"/>
</dbReference>
<evidence type="ECO:0000259" key="17">
    <source>
        <dbReference type="Pfam" id="PF04138"/>
    </source>
</evidence>
<feature type="domain" description="GtrA/DPMS transmembrane" evidence="17">
    <location>
        <begin position="264"/>
        <end position="382"/>
    </location>
</feature>